<evidence type="ECO:0000313" key="3">
    <source>
        <dbReference type="Proteomes" id="UP000215902"/>
    </source>
</evidence>
<accession>A0A267GAW0</accession>
<dbReference type="AlphaFoldDB" id="A0A267GAW0"/>
<protein>
    <submittedName>
        <fullName evidence="2">Uncharacterized protein</fullName>
    </submittedName>
</protein>
<keyword evidence="1" id="KW-1133">Transmembrane helix</keyword>
<proteinExistence type="predicted"/>
<reference evidence="2 3" key="1">
    <citation type="submission" date="2017-06" db="EMBL/GenBank/DDBJ databases">
        <title>A platform for efficient transgenesis in Macrostomum lignano, a flatworm model organism for stem cell research.</title>
        <authorList>
            <person name="Berezikov E."/>
        </authorList>
    </citation>
    <scope>NUCLEOTIDE SEQUENCE [LARGE SCALE GENOMIC DNA]</scope>
    <source>
        <strain evidence="2">DV1</strain>
        <tissue evidence="2">Whole organism</tissue>
    </source>
</reference>
<gene>
    <name evidence="2" type="ORF">BOX15_Mlig008280g1</name>
</gene>
<comment type="caution">
    <text evidence="2">The sequence shown here is derived from an EMBL/GenBank/DDBJ whole genome shotgun (WGS) entry which is preliminary data.</text>
</comment>
<dbReference type="EMBL" id="NIVC01000430">
    <property type="protein sequence ID" value="PAA83185.1"/>
    <property type="molecule type" value="Genomic_DNA"/>
</dbReference>
<sequence length="100" mass="11535">TSLYKKRYMMLPMQLVTLASVLAKALTWLIALLLLFRLLAGFCYAVLVSTLRRRINQLRRAFNEVVNDTRLFSYKEKLLLLKPDKELFGRIAAVSISGEQ</sequence>
<organism evidence="2 3">
    <name type="scientific">Macrostomum lignano</name>
    <dbReference type="NCBI Taxonomy" id="282301"/>
    <lineage>
        <taxon>Eukaryota</taxon>
        <taxon>Metazoa</taxon>
        <taxon>Spiralia</taxon>
        <taxon>Lophotrochozoa</taxon>
        <taxon>Platyhelminthes</taxon>
        <taxon>Rhabditophora</taxon>
        <taxon>Macrostomorpha</taxon>
        <taxon>Macrostomida</taxon>
        <taxon>Macrostomidae</taxon>
        <taxon>Macrostomum</taxon>
    </lineage>
</organism>
<evidence type="ECO:0000313" key="2">
    <source>
        <dbReference type="EMBL" id="PAA83185.1"/>
    </source>
</evidence>
<dbReference type="Proteomes" id="UP000215902">
    <property type="component" value="Unassembled WGS sequence"/>
</dbReference>
<keyword evidence="1" id="KW-0812">Transmembrane</keyword>
<evidence type="ECO:0000256" key="1">
    <source>
        <dbReference type="SAM" id="Phobius"/>
    </source>
</evidence>
<feature type="non-terminal residue" evidence="2">
    <location>
        <position position="1"/>
    </location>
</feature>
<feature type="transmembrane region" description="Helical" evidence="1">
    <location>
        <begin position="33"/>
        <end position="51"/>
    </location>
</feature>
<keyword evidence="3" id="KW-1185">Reference proteome</keyword>
<keyword evidence="1" id="KW-0472">Membrane</keyword>
<name>A0A267GAW0_9PLAT</name>